<organism evidence="7 8">
    <name type="scientific">Candidatus Komeilibacteria bacterium RIFOXYC1_FULL_37_11</name>
    <dbReference type="NCBI Taxonomy" id="1798555"/>
    <lineage>
        <taxon>Bacteria</taxon>
        <taxon>Candidatus Komeiliibacteriota</taxon>
    </lineage>
</organism>
<name>A0A1G2BYL8_9BACT</name>
<comment type="similarity">
    <text evidence="1">Belongs to the MreC family.</text>
</comment>
<accession>A0A1G2BYL8</accession>
<dbReference type="PANTHER" id="PTHR34138">
    <property type="entry name" value="CELL SHAPE-DETERMINING PROTEIN MREC"/>
    <property type="match status" value="1"/>
</dbReference>
<dbReference type="InterPro" id="IPR042175">
    <property type="entry name" value="Cell/Rod_MreC_2"/>
</dbReference>
<dbReference type="EMBL" id="MHKQ01000010">
    <property type="protein sequence ID" value="OGY94253.1"/>
    <property type="molecule type" value="Genomic_DNA"/>
</dbReference>
<sequence length="246" mass="27154">MLRQNLKFFLLFLTIIVLFVLFKNGQIFDLAMVFRNSFSPSQFSSVFLNPPTDLEKAYADLSVENSRLKELEKENNNLRKLLNLKDKNQYTLAVVNILSRDPVNRNILIVDAGRNQNIEAGQAVVLSDGIIVGKVIEAGIDASKIRLLTDSFSKLAVKIGNDRLVSGILSGSLGLVMDLNFIPQEQDIKSGDVVVTGDIDPKIPSGLIVGQIGEVEFSQEELFKKASVLPMVNYEVLNTLAVITSL</sequence>
<comment type="caution">
    <text evidence="7">The sequence shown here is derived from an EMBL/GenBank/DDBJ whole genome shotgun (WGS) entry which is preliminary data.</text>
</comment>
<evidence type="ECO:0000256" key="5">
    <source>
        <dbReference type="SAM" id="Coils"/>
    </source>
</evidence>
<evidence type="ECO:0000259" key="6">
    <source>
        <dbReference type="Pfam" id="PF04085"/>
    </source>
</evidence>
<feature type="domain" description="Rod shape-determining protein MreC beta-barrel core" evidence="6">
    <location>
        <begin position="105"/>
        <end position="243"/>
    </location>
</feature>
<gene>
    <name evidence="7" type="ORF">A2406_02020</name>
</gene>
<dbReference type="GO" id="GO:0005886">
    <property type="term" value="C:plasma membrane"/>
    <property type="evidence" value="ECO:0007669"/>
    <property type="project" value="TreeGrafter"/>
</dbReference>
<keyword evidence="5" id="KW-0175">Coiled coil</keyword>
<dbReference type="Gene3D" id="2.40.10.340">
    <property type="entry name" value="Rod shape-determining protein MreC, domain 1"/>
    <property type="match status" value="1"/>
</dbReference>
<dbReference type="GO" id="GO:0008360">
    <property type="term" value="P:regulation of cell shape"/>
    <property type="evidence" value="ECO:0007669"/>
    <property type="project" value="UniProtKB-KW"/>
</dbReference>
<evidence type="ECO:0000313" key="7">
    <source>
        <dbReference type="EMBL" id="OGY94253.1"/>
    </source>
</evidence>
<evidence type="ECO:0000256" key="1">
    <source>
        <dbReference type="ARBA" id="ARBA00009369"/>
    </source>
</evidence>
<keyword evidence="3" id="KW-0133">Cell shape</keyword>
<protein>
    <recommendedName>
        <fullName evidence="2">Cell shape-determining protein MreC</fullName>
    </recommendedName>
    <alternativeName>
        <fullName evidence="4">Cell shape protein MreC</fullName>
    </alternativeName>
</protein>
<dbReference type="Gene3D" id="2.40.10.350">
    <property type="entry name" value="Rod shape-determining protein MreC, domain 2"/>
    <property type="match status" value="1"/>
</dbReference>
<reference evidence="7 8" key="1">
    <citation type="journal article" date="2016" name="Nat. Commun.">
        <title>Thousands of microbial genomes shed light on interconnected biogeochemical processes in an aquifer system.</title>
        <authorList>
            <person name="Anantharaman K."/>
            <person name="Brown C.T."/>
            <person name="Hug L.A."/>
            <person name="Sharon I."/>
            <person name="Castelle C.J."/>
            <person name="Probst A.J."/>
            <person name="Thomas B.C."/>
            <person name="Singh A."/>
            <person name="Wilkins M.J."/>
            <person name="Karaoz U."/>
            <person name="Brodie E.L."/>
            <person name="Williams K.H."/>
            <person name="Hubbard S.S."/>
            <person name="Banfield J.F."/>
        </authorList>
    </citation>
    <scope>NUCLEOTIDE SEQUENCE [LARGE SCALE GENOMIC DNA]</scope>
</reference>
<dbReference type="InterPro" id="IPR055342">
    <property type="entry name" value="MreC_beta-barrel_core"/>
</dbReference>
<evidence type="ECO:0000256" key="4">
    <source>
        <dbReference type="ARBA" id="ARBA00032089"/>
    </source>
</evidence>
<evidence type="ECO:0000256" key="3">
    <source>
        <dbReference type="ARBA" id="ARBA00022960"/>
    </source>
</evidence>
<dbReference type="Proteomes" id="UP000177626">
    <property type="component" value="Unassembled WGS sequence"/>
</dbReference>
<dbReference type="InterPro" id="IPR007221">
    <property type="entry name" value="MreC"/>
</dbReference>
<dbReference type="Pfam" id="PF04085">
    <property type="entry name" value="MreC"/>
    <property type="match status" value="1"/>
</dbReference>
<proteinExistence type="inferred from homology"/>
<dbReference type="PANTHER" id="PTHR34138:SF1">
    <property type="entry name" value="CELL SHAPE-DETERMINING PROTEIN MREC"/>
    <property type="match status" value="1"/>
</dbReference>
<evidence type="ECO:0000313" key="8">
    <source>
        <dbReference type="Proteomes" id="UP000177626"/>
    </source>
</evidence>
<dbReference type="AlphaFoldDB" id="A0A1G2BYL8"/>
<dbReference type="InterPro" id="IPR042177">
    <property type="entry name" value="Cell/Rod_1"/>
</dbReference>
<dbReference type="NCBIfam" id="TIGR00219">
    <property type="entry name" value="mreC"/>
    <property type="match status" value="1"/>
</dbReference>
<evidence type="ECO:0000256" key="2">
    <source>
        <dbReference type="ARBA" id="ARBA00013855"/>
    </source>
</evidence>
<feature type="coiled-coil region" evidence="5">
    <location>
        <begin position="54"/>
        <end position="88"/>
    </location>
</feature>